<name>A0A7W7RMD3_9ACTN</name>
<feature type="domain" description="Chaplin" evidence="7">
    <location>
        <begin position="92"/>
        <end position="132"/>
    </location>
</feature>
<evidence type="ECO:0000313" key="9">
    <source>
        <dbReference type="Proteomes" id="UP000523007"/>
    </source>
</evidence>
<gene>
    <name evidence="8" type="ORF">F4561_005488</name>
</gene>
<reference evidence="8 9" key="1">
    <citation type="submission" date="2020-08" db="EMBL/GenBank/DDBJ databases">
        <title>Sequencing the genomes of 1000 actinobacteria strains.</title>
        <authorList>
            <person name="Klenk H.-P."/>
        </authorList>
    </citation>
    <scope>NUCLEOTIDE SEQUENCE [LARGE SCALE GENOMIC DNA]</scope>
    <source>
        <strain evidence="8 9">DSM 102030</strain>
    </source>
</reference>
<dbReference type="GO" id="GO:0007155">
    <property type="term" value="P:cell adhesion"/>
    <property type="evidence" value="ECO:0007669"/>
    <property type="project" value="UniProtKB-KW"/>
</dbReference>
<dbReference type="AlphaFoldDB" id="A0A7W7RMD3"/>
<dbReference type="Proteomes" id="UP000523007">
    <property type="component" value="Unassembled WGS sequence"/>
</dbReference>
<evidence type="ECO:0000256" key="6">
    <source>
        <dbReference type="SAM" id="SignalP"/>
    </source>
</evidence>
<comment type="caution">
    <text evidence="8">The sequence shown here is derived from an EMBL/GenBank/DDBJ whole genome shotgun (WGS) entry which is preliminary data.</text>
</comment>
<sequence>MHKKLYASVSVTALTVGLVGVSASAALADPETSGSGGAASGNQINVPADVEADLCGNSLAALGISEAECTEVAEVLYAASDDGNGSPQTDGSGGVASGNQINIPVDAAVDICGNSVAVGGISEADCTTIVEELNDSSEGGDGAQTDGSGGVASGNQINIPVDAAVDICGNSIAGLGVSKAECTTVVEEIQDSEDNDGGAQTDGSDGVASGNQVNVPVDAAVDICGNSVAVVGVSEASCMEKISSDESDSEDPSGEEPEDPKKPGEENPDDKGEGDDKNDKNKDENKDDSAADDGTNDDQAAAGGNDKDTAGGLPVTGTALAGLVSAALAALGAGGAAMYFSRKRKAALATEENVAA</sequence>
<dbReference type="EMBL" id="JACHJT010000001">
    <property type="protein sequence ID" value="MBB4934668.1"/>
    <property type="molecule type" value="Genomic_DNA"/>
</dbReference>
<evidence type="ECO:0000313" key="8">
    <source>
        <dbReference type="EMBL" id="MBB4934668.1"/>
    </source>
</evidence>
<keyword evidence="5" id="KW-0812">Transmembrane</keyword>
<dbReference type="InterPro" id="IPR005528">
    <property type="entry name" value="ChpA-H"/>
</dbReference>
<dbReference type="Pfam" id="PF03777">
    <property type="entry name" value="ChpA-C"/>
    <property type="match status" value="4"/>
</dbReference>
<evidence type="ECO:0000256" key="3">
    <source>
        <dbReference type="ARBA" id="ARBA00023087"/>
    </source>
</evidence>
<evidence type="ECO:0000256" key="2">
    <source>
        <dbReference type="ARBA" id="ARBA00022889"/>
    </source>
</evidence>
<organism evidence="8 9">
    <name type="scientific">Lipingzhangella halophila</name>
    <dbReference type="NCBI Taxonomy" id="1783352"/>
    <lineage>
        <taxon>Bacteria</taxon>
        <taxon>Bacillati</taxon>
        <taxon>Actinomycetota</taxon>
        <taxon>Actinomycetes</taxon>
        <taxon>Streptosporangiales</taxon>
        <taxon>Nocardiopsidaceae</taxon>
        <taxon>Lipingzhangella</taxon>
    </lineage>
</organism>
<accession>A0A7W7RMD3</accession>
<protein>
    <submittedName>
        <fullName evidence="8">Intracellular sulfur oxidation DsrE/DsrF family protein</fullName>
    </submittedName>
</protein>
<feature type="region of interest" description="Disordered" evidence="4">
    <location>
        <begin position="190"/>
        <end position="211"/>
    </location>
</feature>
<feature type="signal peptide" evidence="6">
    <location>
        <begin position="1"/>
        <end position="28"/>
    </location>
</feature>
<feature type="chain" id="PRO_5031115683" evidence="6">
    <location>
        <begin position="29"/>
        <end position="356"/>
    </location>
</feature>
<keyword evidence="9" id="KW-1185">Reference proteome</keyword>
<feature type="region of interest" description="Disordered" evidence="4">
    <location>
        <begin position="240"/>
        <end position="316"/>
    </location>
</feature>
<keyword evidence="3" id="KW-0034">Amyloid</keyword>
<keyword evidence="5" id="KW-1133">Transmembrane helix</keyword>
<feature type="compositionally biased region" description="Basic and acidic residues" evidence="4">
    <location>
        <begin position="259"/>
        <end position="289"/>
    </location>
</feature>
<evidence type="ECO:0000256" key="1">
    <source>
        <dbReference type="ARBA" id="ARBA00022512"/>
    </source>
</evidence>
<evidence type="ECO:0000256" key="5">
    <source>
        <dbReference type="SAM" id="Phobius"/>
    </source>
</evidence>
<dbReference type="PROSITE" id="PS51884">
    <property type="entry name" value="CHAPLIN"/>
    <property type="match status" value="4"/>
</dbReference>
<keyword evidence="6" id="KW-0732">Signal</keyword>
<feature type="compositionally biased region" description="Acidic residues" evidence="4">
    <location>
        <begin position="245"/>
        <end position="258"/>
    </location>
</feature>
<keyword evidence="1" id="KW-0964">Secreted</keyword>
<feature type="domain" description="Chaplin" evidence="7">
    <location>
        <begin position="148"/>
        <end position="188"/>
    </location>
</feature>
<proteinExistence type="predicted"/>
<keyword evidence="2" id="KW-0130">Cell adhesion</keyword>
<evidence type="ECO:0000259" key="7">
    <source>
        <dbReference type="PROSITE" id="PS51884"/>
    </source>
</evidence>
<dbReference type="RefSeq" id="WP_184582902.1">
    <property type="nucleotide sequence ID" value="NZ_JACHJT010000001.1"/>
</dbReference>
<keyword evidence="5" id="KW-0472">Membrane</keyword>
<feature type="domain" description="Chaplin" evidence="7">
    <location>
        <begin position="204"/>
        <end position="244"/>
    </location>
</feature>
<keyword evidence="1" id="KW-0134">Cell wall</keyword>
<feature type="transmembrane region" description="Helical" evidence="5">
    <location>
        <begin position="319"/>
        <end position="340"/>
    </location>
</feature>
<evidence type="ECO:0000256" key="4">
    <source>
        <dbReference type="SAM" id="MobiDB-lite"/>
    </source>
</evidence>
<feature type="domain" description="Chaplin" evidence="7">
    <location>
        <begin position="35"/>
        <end position="75"/>
    </location>
</feature>